<dbReference type="Proteomes" id="UP001732780">
    <property type="component" value="Chromosome 7"/>
</dbReference>
<protein>
    <submittedName>
        <fullName evidence="2">Serine/threonine-protein kinase 17A</fullName>
    </submittedName>
</protein>
<reference evidence="2" key="1">
    <citation type="submission" date="2025-08" db="UniProtKB">
        <authorList>
            <consortium name="RefSeq"/>
        </authorList>
    </citation>
    <scope>IDENTIFICATION</scope>
    <source>
        <tissue evidence="2">Blood</tissue>
    </source>
</reference>
<gene>
    <name evidence="2" type="primary">STK17A</name>
</gene>
<proteinExistence type="predicted"/>
<evidence type="ECO:0000313" key="1">
    <source>
        <dbReference type="Proteomes" id="UP001732780"/>
    </source>
</evidence>
<organism evidence="1 2">
    <name type="scientific">Camelus bactrianus</name>
    <name type="common">Bactrian camel</name>
    <dbReference type="NCBI Taxonomy" id="9837"/>
    <lineage>
        <taxon>Eukaryota</taxon>
        <taxon>Metazoa</taxon>
        <taxon>Chordata</taxon>
        <taxon>Craniata</taxon>
        <taxon>Vertebrata</taxon>
        <taxon>Euteleostomi</taxon>
        <taxon>Mammalia</taxon>
        <taxon>Eutheria</taxon>
        <taxon>Laurasiatheria</taxon>
        <taxon>Artiodactyla</taxon>
        <taxon>Tylopoda</taxon>
        <taxon>Camelidae</taxon>
        <taxon>Camelus</taxon>
    </lineage>
</organism>
<keyword evidence="1" id="KW-1185">Reference proteome</keyword>
<evidence type="ECO:0000313" key="2">
    <source>
        <dbReference type="RefSeq" id="XP_074223804.1"/>
    </source>
</evidence>
<keyword evidence="2" id="KW-0418">Kinase</keyword>
<dbReference type="RefSeq" id="XP_074223804.1">
    <property type="nucleotide sequence ID" value="XM_074367703.1"/>
</dbReference>
<sequence>MIPLEKPGSGDSSPAAAAAADAGSGRAGRGLSTPRRPPPQPQARGLLTEIRTAVRTEPFQDGYRLSPGRELGRGKFAVVRKCIKKDSGKEFAAKFMRKRRKGQDCRMEIIHEIAVLELAQDSPWVINLHEVYETPSEMILVLEYAAGGEIFDQCVADRDEAFKEEDVQRLMRQILEGVHFLHAHDVIHLDLKPQNILLTSDSPLGDIKIVDFGLSRIMKDSEELREIMGTPEYVAPEVLSYEPISMATDMWSIGVLTYVMLTGISPFLGDNKQETFLNISQMNLSFSEEEFDVVSESAVDFIKTLLVKRPEDRATAEDCLKHPWLTQSCVHEPSSKEKDTSAEADGLQAGDSVPEINSEPQKPETEESIVTEELIVVTSYTLGQCRQSEKEKMEQKAISKRFKFEEPLLQEIPGDFIY</sequence>
<name>A0AC58QNE8_CAMBA</name>
<accession>A0AC58QNE8</accession>
<keyword evidence="2" id="KW-0808">Transferase</keyword>